<dbReference type="InterPro" id="IPR000477">
    <property type="entry name" value="RT_dom"/>
</dbReference>
<keyword evidence="3" id="KW-0548">Nucleotidyltransferase</keyword>
<dbReference type="EMBL" id="BKCJ010422957">
    <property type="protein sequence ID" value="GFA43203.1"/>
    <property type="molecule type" value="Genomic_DNA"/>
</dbReference>
<dbReference type="InterPro" id="IPR043502">
    <property type="entry name" value="DNA/RNA_pol_sf"/>
</dbReference>
<evidence type="ECO:0000313" key="3">
    <source>
        <dbReference type="EMBL" id="GFA43203.1"/>
    </source>
</evidence>
<dbReference type="PANTHER" id="PTHR31635:SF196">
    <property type="entry name" value="REVERSE TRANSCRIPTASE DOMAIN-CONTAINING PROTEIN-RELATED"/>
    <property type="match status" value="1"/>
</dbReference>
<name>A0A699JKD2_TANCI</name>
<dbReference type="CDD" id="cd01650">
    <property type="entry name" value="RT_nLTR_like"/>
    <property type="match status" value="1"/>
</dbReference>
<reference evidence="3" key="1">
    <citation type="journal article" date="2019" name="Sci. Rep.">
        <title>Draft genome of Tanacetum cinerariifolium, the natural source of mosquito coil.</title>
        <authorList>
            <person name="Yamashiro T."/>
            <person name="Shiraishi A."/>
            <person name="Satake H."/>
            <person name="Nakayama K."/>
        </authorList>
    </citation>
    <scope>NUCLEOTIDE SEQUENCE</scope>
</reference>
<feature type="region of interest" description="Disordered" evidence="1">
    <location>
        <begin position="115"/>
        <end position="145"/>
    </location>
</feature>
<keyword evidence="3" id="KW-0808">Transferase</keyword>
<comment type="caution">
    <text evidence="3">The sequence shown here is derived from an EMBL/GenBank/DDBJ whole genome shotgun (WGS) entry which is preliminary data.</text>
</comment>
<dbReference type="SUPFAM" id="SSF56672">
    <property type="entry name" value="DNA/RNA polymerases"/>
    <property type="match status" value="1"/>
</dbReference>
<feature type="domain" description="Reverse transcriptase" evidence="2">
    <location>
        <begin position="424"/>
        <end position="542"/>
    </location>
</feature>
<sequence length="554" mass="64014">MSHVDIGSWFSKLQQATNSFTNDERVAWIDIEGVSLCVWSHNTFVRMSSKWGEFVYDEDNQSPYYHRKRICIKITWKENIYESFKIIVKGKVFRIRAKEVTRWTPNFNEIEEAHTDFDEESLEGKNDGFQKNATSEVDSKAEERPETIFEEGEIGAFKANSFKENHKDEIEDLKFVVPFNIYELLNKKRSVTKEAYQSEGELNYPSRFTHCDASEVNSNMVKNHVGNVNTRNQKYQDMVKETSDKLKDLKENPKEDVEFSSCLGHFKGVDTPKSGGSILQLVDDLIKIRTWVKDYKNKYLNHKKSLKNGLADIDSILDKGEGTSDILEERMNIMKKIKVLENIDSLELAQKAKEEIKGVVWDCGLNKSPGPDGFTFGVYQRYWCDFEPDVVDAVNHFFKHGLCHRRGNSSFIALISKTLDAKLVKDFRPISLIGSLYKIIDKILANRLVSVMDDLVNELQYAFIANRQILDGPFILNELIQWCKVKNKETMIFKVDFEKAFDSVCCDFLDDVLKHFDFGDRWCSWIHSCLTSSRGSILVNGSPTIEFQFHKGLK</sequence>
<proteinExistence type="predicted"/>
<organism evidence="3">
    <name type="scientific">Tanacetum cinerariifolium</name>
    <name type="common">Dalmatian daisy</name>
    <name type="synonym">Chrysanthemum cinerariifolium</name>
    <dbReference type="NCBI Taxonomy" id="118510"/>
    <lineage>
        <taxon>Eukaryota</taxon>
        <taxon>Viridiplantae</taxon>
        <taxon>Streptophyta</taxon>
        <taxon>Embryophyta</taxon>
        <taxon>Tracheophyta</taxon>
        <taxon>Spermatophyta</taxon>
        <taxon>Magnoliopsida</taxon>
        <taxon>eudicotyledons</taxon>
        <taxon>Gunneridae</taxon>
        <taxon>Pentapetalae</taxon>
        <taxon>asterids</taxon>
        <taxon>campanulids</taxon>
        <taxon>Asterales</taxon>
        <taxon>Asteraceae</taxon>
        <taxon>Asteroideae</taxon>
        <taxon>Anthemideae</taxon>
        <taxon>Anthemidinae</taxon>
        <taxon>Tanacetum</taxon>
    </lineage>
</organism>
<dbReference type="AlphaFoldDB" id="A0A699JKD2"/>
<dbReference type="GO" id="GO:0003964">
    <property type="term" value="F:RNA-directed DNA polymerase activity"/>
    <property type="evidence" value="ECO:0007669"/>
    <property type="project" value="UniProtKB-KW"/>
</dbReference>
<dbReference type="PANTHER" id="PTHR31635">
    <property type="entry name" value="REVERSE TRANSCRIPTASE DOMAIN-CONTAINING PROTEIN-RELATED"/>
    <property type="match status" value="1"/>
</dbReference>
<evidence type="ECO:0000256" key="1">
    <source>
        <dbReference type="SAM" id="MobiDB-lite"/>
    </source>
</evidence>
<accession>A0A699JKD2</accession>
<gene>
    <name evidence="3" type="ORF">Tci_615175</name>
</gene>
<evidence type="ECO:0000259" key="2">
    <source>
        <dbReference type="Pfam" id="PF00078"/>
    </source>
</evidence>
<keyword evidence="3" id="KW-0695">RNA-directed DNA polymerase</keyword>
<feature type="compositionally biased region" description="Basic and acidic residues" evidence="1">
    <location>
        <begin position="115"/>
        <end position="128"/>
    </location>
</feature>
<dbReference type="Pfam" id="PF00078">
    <property type="entry name" value="RVT_1"/>
    <property type="match status" value="1"/>
</dbReference>
<protein>
    <submittedName>
        <fullName evidence="3">RNA-directed DNA polymerase, eukaryota, reverse transcriptase zinc-binding domain protein</fullName>
    </submittedName>
</protein>